<feature type="non-terminal residue" evidence="3">
    <location>
        <position position="218"/>
    </location>
</feature>
<name>A0ABN7NQ60_TIMPD</name>
<organism evidence="3 4">
    <name type="scientific">Timema podura</name>
    <name type="common">Walking stick</name>
    <dbReference type="NCBI Taxonomy" id="61482"/>
    <lineage>
        <taxon>Eukaryota</taxon>
        <taxon>Metazoa</taxon>
        <taxon>Ecdysozoa</taxon>
        <taxon>Arthropoda</taxon>
        <taxon>Hexapoda</taxon>
        <taxon>Insecta</taxon>
        <taxon>Pterygota</taxon>
        <taxon>Neoptera</taxon>
        <taxon>Polyneoptera</taxon>
        <taxon>Phasmatodea</taxon>
        <taxon>Timematodea</taxon>
        <taxon>Timematoidea</taxon>
        <taxon>Timematidae</taxon>
        <taxon>Timema</taxon>
    </lineage>
</organism>
<dbReference type="Proteomes" id="UP001153148">
    <property type="component" value="Unassembled WGS sequence"/>
</dbReference>
<dbReference type="InterPro" id="IPR050642">
    <property type="entry name" value="PDH_E1_Alpha_Subunit"/>
</dbReference>
<accession>A0ABN7NQ60</accession>
<comment type="cofactor">
    <cofactor evidence="1">
        <name>thiamine diphosphate</name>
        <dbReference type="ChEBI" id="CHEBI:58937"/>
    </cofactor>
</comment>
<evidence type="ECO:0000256" key="1">
    <source>
        <dbReference type="ARBA" id="ARBA00001964"/>
    </source>
</evidence>
<dbReference type="SUPFAM" id="SSF52518">
    <property type="entry name" value="Thiamin diphosphate-binding fold (THDP-binding)"/>
    <property type="match status" value="1"/>
</dbReference>
<evidence type="ECO:0000313" key="4">
    <source>
        <dbReference type="Proteomes" id="UP001153148"/>
    </source>
</evidence>
<keyword evidence="2" id="KW-0786">Thiamine pyrophosphate</keyword>
<evidence type="ECO:0000256" key="2">
    <source>
        <dbReference type="ARBA" id="ARBA00023052"/>
    </source>
</evidence>
<keyword evidence="4" id="KW-1185">Reference proteome</keyword>
<evidence type="ECO:0000313" key="3">
    <source>
        <dbReference type="EMBL" id="CAG2055061.1"/>
    </source>
</evidence>
<dbReference type="EMBL" id="CAJPIN010002032">
    <property type="protein sequence ID" value="CAG2055061.1"/>
    <property type="molecule type" value="Genomic_DNA"/>
</dbReference>
<protein>
    <submittedName>
        <fullName evidence="3">Uncharacterized protein</fullName>
    </submittedName>
</protein>
<gene>
    <name evidence="3" type="ORF">TPAB3V08_LOCUS2074</name>
</gene>
<dbReference type="InterPro" id="IPR029061">
    <property type="entry name" value="THDP-binding"/>
</dbReference>
<sequence length="218" mass="25208">MKNVHGLIRTGQHVTRQPMFEVKGVTNIKKNVFTTAFTVSSAQANMLHASRCLKFAMVFSSLKALSSFFTSTKSNTTEASFETKVIHNSSNHTNELGIMRNVEFRESLLTFAWREIRKQFYRKKHLITRDWDSKPNFPVKGSLKTNMRVKPCTMWPPTEPFKLHKLESGPSTQVSVNRDDALHYYKQMYTIRRMETAAGNMYKEKIVRGFCHLYSGQV</sequence>
<dbReference type="PANTHER" id="PTHR11516">
    <property type="entry name" value="PYRUVATE DEHYDROGENASE E1 COMPONENT, ALPHA SUBUNIT BACTERIAL AND ORGANELLAR"/>
    <property type="match status" value="1"/>
</dbReference>
<reference evidence="3" key="1">
    <citation type="submission" date="2021-03" db="EMBL/GenBank/DDBJ databases">
        <authorList>
            <person name="Tran Van P."/>
        </authorList>
    </citation>
    <scope>NUCLEOTIDE SEQUENCE</scope>
</reference>
<dbReference type="Gene3D" id="3.40.50.970">
    <property type="match status" value="1"/>
</dbReference>
<comment type="caution">
    <text evidence="3">The sequence shown here is derived from an EMBL/GenBank/DDBJ whole genome shotgun (WGS) entry which is preliminary data.</text>
</comment>
<dbReference type="PANTHER" id="PTHR11516:SF60">
    <property type="entry name" value="PYRUVATE DEHYDROGENASE E1 COMPONENT SUBUNIT ALPHA"/>
    <property type="match status" value="1"/>
</dbReference>
<proteinExistence type="predicted"/>